<keyword evidence="1" id="KW-0812">Transmembrane</keyword>
<protein>
    <submittedName>
        <fullName evidence="2">Uncharacterized protein</fullName>
    </submittedName>
</protein>
<name>A0A2P2P6Q2_RHIMU</name>
<dbReference type="AlphaFoldDB" id="A0A2P2P6Q2"/>
<evidence type="ECO:0000313" key="2">
    <source>
        <dbReference type="EMBL" id="MBX50291.1"/>
    </source>
</evidence>
<evidence type="ECO:0000256" key="1">
    <source>
        <dbReference type="SAM" id="Phobius"/>
    </source>
</evidence>
<keyword evidence="1" id="KW-1133">Transmembrane helix</keyword>
<sequence>MYNMVKCMERVLLHSIMYGALLSLTQNLLFLVICTKLLAGLQTRF</sequence>
<reference evidence="2" key="1">
    <citation type="submission" date="2018-02" db="EMBL/GenBank/DDBJ databases">
        <title>Rhizophora mucronata_Transcriptome.</title>
        <authorList>
            <person name="Meera S.P."/>
            <person name="Sreeshan A."/>
            <person name="Augustine A."/>
        </authorList>
    </citation>
    <scope>NUCLEOTIDE SEQUENCE</scope>
    <source>
        <tissue evidence="2">Leaf</tissue>
    </source>
</reference>
<organism evidence="2">
    <name type="scientific">Rhizophora mucronata</name>
    <name type="common">Asiatic mangrove</name>
    <dbReference type="NCBI Taxonomy" id="61149"/>
    <lineage>
        <taxon>Eukaryota</taxon>
        <taxon>Viridiplantae</taxon>
        <taxon>Streptophyta</taxon>
        <taxon>Embryophyta</taxon>
        <taxon>Tracheophyta</taxon>
        <taxon>Spermatophyta</taxon>
        <taxon>Magnoliopsida</taxon>
        <taxon>eudicotyledons</taxon>
        <taxon>Gunneridae</taxon>
        <taxon>Pentapetalae</taxon>
        <taxon>rosids</taxon>
        <taxon>fabids</taxon>
        <taxon>Malpighiales</taxon>
        <taxon>Rhizophoraceae</taxon>
        <taxon>Rhizophora</taxon>
    </lineage>
</organism>
<keyword evidence="1" id="KW-0472">Membrane</keyword>
<dbReference type="EMBL" id="GGEC01069807">
    <property type="protein sequence ID" value="MBX50291.1"/>
    <property type="molecule type" value="Transcribed_RNA"/>
</dbReference>
<proteinExistence type="predicted"/>
<feature type="transmembrane region" description="Helical" evidence="1">
    <location>
        <begin position="16"/>
        <end position="39"/>
    </location>
</feature>
<accession>A0A2P2P6Q2</accession>